<feature type="non-terminal residue" evidence="2">
    <location>
        <position position="1"/>
    </location>
</feature>
<name>A0A0F8YKX0_9ZZZZ</name>
<accession>A0A0F8YKX0</accession>
<reference evidence="2" key="1">
    <citation type="journal article" date="2015" name="Nature">
        <title>Complex archaea that bridge the gap between prokaryotes and eukaryotes.</title>
        <authorList>
            <person name="Spang A."/>
            <person name="Saw J.H."/>
            <person name="Jorgensen S.L."/>
            <person name="Zaremba-Niedzwiedzka K."/>
            <person name="Martijn J."/>
            <person name="Lind A.E."/>
            <person name="van Eijk R."/>
            <person name="Schleper C."/>
            <person name="Guy L."/>
            <person name="Ettema T.J."/>
        </authorList>
    </citation>
    <scope>NUCLEOTIDE SEQUENCE</scope>
</reference>
<dbReference type="Pfam" id="PF12345">
    <property type="entry name" value="DUF3641"/>
    <property type="match status" value="1"/>
</dbReference>
<dbReference type="InterPro" id="IPR026351">
    <property type="entry name" value="rSAM_ArsS-like"/>
</dbReference>
<gene>
    <name evidence="2" type="ORF">LCGC14_2807490</name>
</gene>
<dbReference type="PANTHER" id="PTHR43728:SF1">
    <property type="entry name" value="FE-S OXIDOREDUCTASE"/>
    <property type="match status" value="1"/>
</dbReference>
<organism evidence="2">
    <name type="scientific">marine sediment metagenome</name>
    <dbReference type="NCBI Taxonomy" id="412755"/>
    <lineage>
        <taxon>unclassified sequences</taxon>
        <taxon>metagenomes</taxon>
        <taxon>ecological metagenomes</taxon>
    </lineage>
</organism>
<comment type="caution">
    <text evidence="2">The sequence shown here is derived from an EMBL/GenBank/DDBJ whole genome shotgun (WGS) entry which is preliminary data.</text>
</comment>
<evidence type="ECO:0000313" key="2">
    <source>
        <dbReference type="EMBL" id="KKK82027.1"/>
    </source>
</evidence>
<protein>
    <recommendedName>
        <fullName evidence="1">Arsenosugar biosynthesis radical SAM protein ArsS-like C-terminal domain-containing protein</fullName>
    </recommendedName>
</protein>
<dbReference type="InterPro" id="IPR058240">
    <property type="entry name" value="rSAM_sf"/>
</dbReference>
<proteinExistence type="predicted"/>
<dbReference type="InterPro" id="IPR024521">
    <property type="entry name" value="ArsS-like_C"/>
</dbReference>
<dbReference type="PANTHER" id="PTHR43728">
    <property type="entry name" value="SLR0304 PROTEIN"/>
    <property type="match status" value="1"/>
</dbReference>
<feature type="domain" description="Arsenosugar biosynthesis radical SAM protein ArsS-like C-terminal" evidence="1">
    <location>
        <begin position="1"/>
        <end position="94"/>
    </location>
</feature>
<dbReference type="AlphaFoldDB" id="A0A0F8YKX0"/>
<dbReference type="EMBL" id="LAZR01052860">
    <property type="protein sequence ID" value="KKK82027.1"/>
    <property type="molecule type" value="Genomic_DNA"/>
</dbReference>
<sequence>LRAQGLRTQYMRMLEDSFNPETIEGLMCRHQISVGWDGTLYDCDFNLALHYPVDHGAPHHISAFDRGELTGRRIVVGEHCFGCTAGCGSSCGGSLA</sequence>
<evidence type="ECO:0000259" key="1">
    <source>
        <dbReference type="Pfam" id="PF12345"/>
    </source>
</evidence>
<dbReference type="SUPFAM" id="SSF102114">
    <property type="entry name" value="Radical SAM enzymes"/>
    <property type="match status" value="1"/>
</dbReference>